<keyword evidence="4" id="KW-0547">Nucleotide-binding</keyword>
<dbReference type="FunFam" id="1.10.510.10:FF:000021">
    <property type="entry name" value="Serine/threonine protein kinase"/>
    <property type="match status" value="1"/>
</dbReference>
<evidence type="ECO:0000259" key="9">
    <source>
        <dbReference type="PROSITE" id="PS50011"/>
    </source>
</evidence>
<sequence length="375" mass="40824">MLANRPMIGGQVGPYELLSELGVGGAGEVYKGRHVETGNEAAIKVLLPQHAENEDVFRRFVREIGIAERLDDPHLVKHLDCSLHGDVLYYAMELVPWGSLRDILIQRDRLPWKEAVESAEHISSALAALHKEGIVHRDLKPDNVFLSDDGRLKIGDFGLARDLGATRLTIDGTTVGSMRYMAPEQVRGEDDLDGRVDLYALGCLLFEMVTGRLPFEGRATIDIFNAHVKETPPRASEFNPQIPRALDDLIAKLLEKSRDARPETATAVRTVLLKLLENDGNDVDVEALLAEVRIAPRTSAVEPAVPTSGEAVAESLTERLKNTEARPEVSAGRLAVIGVIVLVVAAIAWFATRSEATPDADEPSAPTADGNAETD</sequence>
<dbReference type="SUPFAM" id="SSF56112">
    <property type="entry name" value="Protein kinase-like (PK-like)"/>
    <property type="match status" value="1"/>
</dbReference>
<evidence type="ECO:0000256" key="6">
    <source>
        <dbReference type="ARBA" id="ARBA00022840"/>
    </source>
</evidence>
<evidence type="ECO:0000256" key="7">
    <source>
        <dbReference type="SAM" id="MobiDB-lite"/>
    </source>
</evidence>
<feature type="domain" description="Protein kinase" evidence="9">
    <location>
        <begin position="15"/>
        <end position="273"/>
    </location>
</feature>
<dbReference type="RefSeq" id="WP_145362505.1">
    <property type="nucleotide sequence ID" value="NZ_CP036268.1"/>
</dbReference>
<dbReference type="Gene3D" id="3.30.200.20">
    <property type="entry name" value="Phosphorylase Kinase, domain 1"/>
    <property type="match status" value="1"/>
</dbReference>
<name>A0A517QXH4_9PLAN</name>
<dbReference type="OrthoDB" id="9762169at2"/>
<keyword evidence="8" id="KW-0812">Transmembrane</keyword>
<feature type="region of interest" description="Disordered" evidence="7">
    <location>
        <begin position="356"/>
        <end position="375"/>
    </location>
</feature>
<evidence type="ECO:0000313" key="10">
    <source>
        <dbReference type="EMBL" id="QDT36293.1"/>
    </source>
</evidence>
<dbReference type="Pfam" id="PF00069">
    <property type="entry name" value="Pkinase"/>
    <property type="match status" value="1"/>
</dbReference>
<dbReference type="PROSITE" id="PS00108">
    <property type="entry name" value="PROTEIN_KINASE_ST"/>
    <property type="match status" value="1"/>
</dbReference>
<dbReference type="AlphaFoldDB" id="A0A517QXH4"/>
<accession>A0A517QXH4</accession>
<evidence type="ECO:0000256" key="1">
    <source>
        <dbReference type="ARBA" id="ARBA00012513"/>
    </source>
</evidence>
<evidence type="ECO:0000256" key="4">
    <source>
        <dbReference type="ARBA" id="ARBA00022741"/>
    </source>
</evidence>
<keyword evidence="3 10" id="KW-0808">Transferase</keyword>
<dbReference type="SMART" id="SM00220">
    <property type="entry name" value="S_TKc"/>
    <property type="match status" value="1"/>
</dbReference>
<dbReference type="GO" id="GO:0004674">
    <property type="term" value="F:protein serine/threonine kinase activity"/>
    <property type="evidence" value="ECO:0007669"/>
    <property type="project" value="UniProtKB-KW"/>
</dbReference>
<protein>
    <recommendedName>
        <fullName evidence="1">non-specific serine/threonine protein kinase</fullName>
        <ecNumber evidence="1">2.7.11.1</ecNumber>
    </recommendedName>
</protein>
<evidence type="ECO:0000256" key="3">
    <source>
        <dbReference type="ARBA" id="ARBA00022679"/>
    </source>
</evidence>
<keyword evidence="5 10" id="KW-0418">Kinase</keyword>
<keyword evidence="2" id="KW-0723">Serine/threonine-protein kinase</keyword>
<dbReference type="InterPro" id="IPR008271">
    <property type="entry name" value="Ser/Thr_kinase_AS"/>
</dbReference>
<evidence type="ECO:0000313" key="11">
    <source>
        <dbReference type="Proteomes" id="UP000317318"/>
    </source>
</evidence>
<dbReference type="KEGG" id="svp:Pan189_06490"/>
<proteinExistence type="predicted"/>
<gene>
    <name evidence="10" type="primary">prkC_2</name>
    <name evidence="10" type="ORF">Pan189_06490</name>
</gene>
<dbReference type="CDD" id="cd14014">
    <property type="entry name" value="STKc_PknB_like"/>
    <property type="match status" value="1"/>
</dbReference>
<dbReference type="PANTHER" id="PTHR43289:SF6">
    <property type="entry name" value="SERINE_THREONINE-PROTEIN KINASE NEKL-3"/>
    <property type="match status" value="1"/>
</dbReference>
<dbReference type="PROSITE" id="PS50011">
    <property type="entry name" value="PROTEIN_KINASE_DOM"/>
    <property type="match status" value="1"/>
</dbReference>
<dbReference type="InterPro" id="IPR011009">
    <property type="entry name" value="Kinase-like_dom_sf"/>
</dbReference>
<dbReference type="PANTHER" id="PTHR43289">
    <property type="entry name" value="MITOGEN-ACTIVATED PROTEIN KINASE KINASE KINASE 20-RELATED"/>
    <property type="match status" value="1"/>
</dbReference>
<keyword evidence="6" id="KW-0067">ATP-binding</keyword>
<reference evidence="10 11" key="1">
    <citation type="submission" date="2019-02" db="EMBL/GenBank/DDBJ databases">
        <title>Deep-cultivation of Planctomycetes and their phenomic and genomic characterization uncovers novel biology.</title>
        <authorList>
            <person name="Wiegand S."/>
            <person name="Jogler M."/>
            <person name="Boedeker C."/>
            <person name="Pinto D."/>
            <person name="Vollmers J."/>
            <person name="Rivas-Marin E."/>
            <person name="Kohn T."/>
            <person name="Peeters S.H."/>
            <person name="Heuer A."/>
            <person name="Rast P."/>
            <person name="Oberbeckmann S."/>
            <person name="Bunk B."/>
            <person name="Jeske O."/>
            <person name="Meyerdierks A."/>
            <person name="Storesund J.E."/>
            <person name="Kallscheuer N."/>
            <person name="Luecker S."/>
            <person name="Lage O.M."/>
            <person name="Pohl T."/>
            <person name="Merkel B.J."/>
            <person name="Hornburger P."/>
            <person name="Mueller R.-W."/>
            <person name="Bruemmer F."/>
            <person name="Labrenz M."/>
            <person name="Spormann A.M."/>
            <person name="Op den Camp H."/>
            <person name="Overmann J."/>
            <person name="Amann R."/>
            <person name="Jetten M.S.M."/>
            <person name="Mascher T."/>
            <person name="Medema M.H."/>
            <person name="Devos D.P."/>
            <person name="Kaster A.-K."/>
            <person name="Ovreas L."/>
            <person name="Rohde M."/>
            <person name="Galperin M.Y."/>
            <person name="Jogler C."/>
        </authorList>
    </citation>
    <scope>NUCLEOTIDE SEQUENCE [LARGE SCALE GENOMIC DNA]</scope>
    <source>
        <strain evidence="10 11">Pan189</strain>
    </source>
</reference>
<evidence type="ECO:0000256" key="8">
    <source>
        <dbReference type="SAM" id="Phobius"/>
    </source>
</evidence>
<dbReference type="Proteomes" id="UP000317318">
    <property type="component" value="Chromosome"/>
</dbReference>
<evidence type="ECO:0000256" key="5">
    <source>
        <dbReference type="ARBA" id="ARBA00022777"/>
    </source>
</evidence>
<dbReference type="Gene3D" id="1.10.510.10">
    <property type="entry name" value="Transferase(Phosphotransferase) domain 1"/>
    <property type="match status" value="1"/>
</dbReference>
<evidence type="ECO:0000256" key="2">
    <source>
        <dbReference type="ARBA" id="ARBA00022527"/>
    </source>
</evidence>
<dbReference type="InterPro" id="IPR000719">
    <property type="entry name" value="Prot_kinase_dom"/>
</dbReference>
<dbReference type="EC" id="2.7.11.1" evidence="1"/>
<dbReference type="GO" id="GO:0005524">
    <property type="term" value="F:ATP binding"/>
    <property type="evidence" value="ECO:0007669"/>
    <property type="project" value="UniProtKB-KW"/>
</dbReference>
<organism evidence="10 11">
    <name type="scientific">Stratiformator vulcanicus</name>
    <dbReference type="NCBI Taxonomy" id="2527980"/>
    <lineage>
        <taxon>Bacteria</taxon>
        <taxon>Pseudomonadati</taxon>
        <taxon>Planctomycetota</taxon>
        <taxon>Planctomycetia</taxon>
        <taxon>Planctomycetales</taxon>
        <taxon>Planctomycetaceae</taxon>
        <taxon>Stratiformator</taxon>
    </lineage>
</organism>
<feature type="transmembrane region" description="Helical" evidence="8">
    <location>
        <begin position="331"/>
        <end position="351"/>
    </location>
</feature>
<keyword evidence="8" id="KW-1133">Transmembrane helix</keyword>
<keyword evidence="11" id="KW-1185">Reference proteome</keyword>
<keyword evidence="8" id="KW-0472">Membrane</keyword>
<dbReference type="EMBL" id="CP036268">
    <property type="protein sequence ID" value="QDT36293.1"/>
    <property type="molecule type" value="Genomic_DNA"/>
</dbReference>